<evidence type="ECO:0000313" key="2">
    <source>
        <dbReference type="Proteomes" id="UP000019118"/>
    </source>
</evidence>
<dbReference type="Proteomes" id="UP000019118">
    <property type="component" value="Unassembled WGS sequence"/>
</dbReference>
<name>A0AAR5PP18_DENPD</name>
<accession>A0AAR5PP18</accession>
<dbReference type="EnsemblMetazoa" id="XM_019906982.1">
    <property type="protein sequence ID" value="XP_019762541.1"/>
    <property type="gene ID" value="LOC109539307"/>
</dbReference>
<keyword evidence="2" id="KW-1185">Reference proteome</keyword>
<dbReference type="AlphaFoldDB" id="A0AAR5PP18"/>
<organism evidence="1 2">
    <name type="scientific">Dendroctonus ponderosae</name>
    <name type="common">Mountain pine beetle</name>
    <dbReference type="NCBI Taxonomy" id="77166"/>
    <lineage>
        <taxon>Eukaryota</taxon>
        <taxon>Metazoa</taxon>
        <taxon>Ecdysozoa</taxon>
        <taxon>Arthropoda</taxon>
        <taxon>Hexapoda</taxon>
        <taxon>Insecta</taxon>
        <taxon>Pterygota</taxon>
        <taxon>Neoptera</taxon>
        <taxon>Endopterygota</taxon>
        <taxon>Coleoptera</taxon>
        <taxon>Polyphaga</taxon>
        <taxon>Cucujiformia</taxon>
        <taxon>Curculionidae</taxon>
        <taxon>Scolytinae</taxon>
        <taxon>Dendroctonus</taxon>
    </lineage>
</organism>
<reference evidence="2" key="1">
    <citation type="journal article" date="2013" name="Genome Biol.">
        <title>Draft genome of the mountain pine beetle, Dendroctonus ponderosae Hopkins, a major forest pest.</title>
        <authorList>
            <person name="Keeling C.I."/>
            <person name="Yuen M.M."/>
            <person name="Liao N.Y."/>
            <person name="Docking T.R."/>
            <person name="Chan S.K."/>
            <person name="Taylor G.A."/>
            <person name="Palmquist D.L."/>
            <person name="Jackman S.D."/>
            <person name="Nguyen A."/>
            <person name="Li M."/>
            <person name="Henderson H."/>
            <person name="Janes J.K."/>
            <person name="Zhao Y."/>
            <person name="Pandoh P."/>
            <person name="Moore R."/>
            <person name="Sperling F.A."/>
            <person name="Huber D.P."/>
            <person name="Birol I."/>
            <person name="Jones S.J."/>
            <person name="Bohlmann J."/>
        </authorList>
    </citation>
    <scope>NUCLEOTIDE SEQUENCE</scope>
</reference>
<protein>
    <submittedName>
        <fullName evidence="1">Uncharacterized protein</fullName>
    </submittedName>
</protein>
<proteinExistence type="predicted"/>
<evidence type="ECO:0000313" key="1">
    <source>
        <dbReference type="EnsemblMetazoa" id="XP_019762541.1"/>
    </source>
</evidence>
<reference evidence="1" key="2">
    <citation type="submission" date="2024-08" db="UniProtKB">
        <authorList>
            <consortium name="EnsemblMetazoa"/>
        </authorList>
    </citation>
    <scope>IDENTIFICATION</scope>
</reference>
<sequence length="147" mass="17401">MNNMCFVAQLIRALCWNHESTCSDPAEEEATKIFRHVLNAGFLIGASCLRDLRFRYFIVNEEINRVPNGRMRPRTEVTDAEEQMACVNWSWFGHEDRRSQEKWTERMMEWPLREQAFRNRGRSPARWTDDVTGTGFMLTWTGRTGDY</sequence>